<gene>
    <name evidence="19" type="primary">6048852</name>
    <name evidence="18" type="ORF">CpipJ_CPIJ015233</name>
</gene>
<evidence type="ECO:0000256" key="3">
    <source>
        <dbReference type="ARBA" id="ARBA00004477"/>
    </source>
</evidence>
<evidence type="ECO:0000256" key="7">
    <source>
        <dbReference type="ARBA" id="ARBA00022692"/>
    </source>
</evidence>
<dbReference type="PANTHER" id="PTHR10689">
    <property type="entry name" value="MICROSOMAL GLUTATHIONE S-TRANSFERASE 1"/>
    <property type="match status" value="1"/>
</dbReference>
<sequence length="148" mass="16817">MTTLFDAIDPRAFRSYVFWSAVLVFKMLMMSYLTGRKRFGRKVFANPEDAAMTGAREVRTDPEVERVRRAHQNDVENIPLFVAIGFLYLLTGPDVTLAVTLFRLVGIARIVHTLVYAVVVVRQPARMVAWFLAYIPTIYMTLATVVKG</sequence>
<dbReference type="Proteomes" id="UP000002320">
    <property type="component" value="Unassembled WGS sequence"/>
</dbReference>
<keyword evidence="10 17" id="KW-1133">Transmembrane helix</keyword>
<evidence type="ECO:0000256" key="6">
    <source>
        <dbReference type="ARBA" id="ARBA00022679"/>
    </source>
</evidence>
<keyword evidence="9" id="KW-0256">Endoplasmic reticulum</keyword>
<keyword evidence="11" id="KW-0007">Acetylation</keyword>
<evidence type="ECO:0000256" key="13">
    <source>
        <dbReference type="ARBA" id="ARBA00023136"/>
    </source>
</evidence>
<evidence type="ECO:0000256" key="8">
    <source>
        <dbReference type="ARBA" id="ARBA00022787"/>
    </source>
</evidence>
<feature type="transmembrane region" description="Helical" evidence="17">
    <location>
        <begin position="128"/>
        <end position="146"/>
    </location>
</feature>
<evidence type="ECO:0000313" key="20">
    <source>
        <dbReference type="Proteomes" id="UP000002320"/>
    </source>
</evidence>
<feature type="transmembrane region" description="Helical" evidence="17">
    <location>
        <begin position="97"/>
        <end position="121"/>
    </location>
</feature>
<evidence type="ECO:0000256" key="9">
    <source>
        <dbReference type="ARBA" id="ARBA00022824"/>
    </source>
</evidence>
<dbReference type="VEuPathDB" id="VectorBase:CQUJHB003614"/>
<evidence type="ECO:0000256" key="14">
    <source>
        <dbReference type="ARBA" id="ARBA00038540"/>
    </source>
</evidence>
<dbReference type="Pfam" id="PF01124">
    <property type="entry name" value="MAPEG"/>
    <property type="match status" value="1"/>
</dbReference>
<dbReference type="KEGG" id="cqu:CpipJ_CPIJ015233"/>
<dbReference type="EnsemblMetazoa" id="CPIJ015233-RA">
    <property type="protein sequence ID" value="CPIJ015233-PA"/>
    <property type="gene ID" value="CPIJ015233"/>
</dbReference>
<dbReference type="OMA" id="MAPLIGH"/>
<feature type="transmembrane region" description="Helical" evidence="17">
    <location>
        <begin position="16"/>
        <end position="34"/>
    </location>
</feature>
<keyword evidence="13 17" id="KW-0472">Membrane</keyword>
<feature type="transmembrane region" description="Helical" evidence="17">
    <location>
        <begin position="75"/>
        <end position="91"/>
    </location>
</feature>
<evidence type="ECO:0000256" key="5">
    <source>
        <dbReference type="ARBA" id="ARBA00012452"/>
    </source>
</evidence>
<dbReference type="EC" id="2.5.1.18" evidence="5"/>
<dbReference type="InterPro" id="IPR040162">
    <property type="entry name" value="MGST1-like"/>
</dbReference>
<dbReference type="Gene3D" id="1.20.120.550">
    <property type="entry name" value="Membrane associated eicosanoid/glutathione metabolism-like domain"/>
    <property type="match status" value="1"/>
</dbReference>
<keyword evidence="6 18" id="KW-0808">Transferase</keyword>
<comment type="similarity">
    <text evidence="4">Belongs to the MAPEG family.</text>
</comment>
<evidence type="ECO:0000256" key="1">
    <source>
        <dbReference type="ARBA" id="ARBA00003701"/>
    </source>
</evidence>
<dbReference type="InterPro" id="IPR023352">
    <property type="entry name" value="MAPEG-like_dom_sf"/>
</dbReference>
<dbReference type="PANTHER" id="PTHR10689:SF6">
    <property type="entry name" value="MICROSOMAL GLUTATHIONE S-TRANSFERASE 1"/>
    <property type="match status" value="1"/>
</dbReference>
<name>B0X7S7_CULQU</name>
<dbReference type="AlphaFoldDB" id="B0X7S7"/>
<evidence type="ECO:0000256" key="16">
    <source>
        <dbReference type="ARBA" id="ARBA00049385"/>
    </source>
</evidence>
<reference evidence="18" key="1">
    <citation type="submission" date="2007-03" db="EMBL/GenBank/DDBJ databases">
        <title>Annotation of Culex pipiens quinquefasciatus.</title>
        <authorList>
            <consortium name="The Broad Institute Genome Sequencing Platform"/>
            <person name="Atkinson P.W."/>
            <person name="Hemingway J."/>
            <person name="Christensen B.M."/>
            <person name="Higgs S."/>
            <person name="Kodira C."/>
            <person name="Hannick L."/>
            <person name="Megy K."/>
            <person name="O'Leary S."/>
            <person name="Pearson M."/>
            <person name="Haas B.J."/>
            <person name="Mauceli E."/>
            <person name="Wortman J.R."/>
            <person name="Lee N.H."/>
            <person name="Guigo R."/>
            <person name="Stanke M."/>
            <person name="Alvarado L."/>
            <person name="Amedeo P."/>
            <person name="Antoine C.H."/>
            <person name="Arensburger P."/>
            <person name="Bidwell S.L."/>
            <person name="Crawford M."/>
            <person name="Camaro F."/>
            <person name="Devon K."/>
            <person name="Engels R."/>
            <person name="Hammond M."/>
            <person name="Howarth C."/>
            <person name="Koehrsen M."/>
            <person name="Lawson D."/>
            <person name="Montgomery P."/>
            <person name="Nene V."/>
            <person name="Nusbaum C."/>
            <person name="Puiu D."/>
            <person name="Romero-Severson J."/>
            <person name="Severson D.W."/>
            <person name="Shumway M."/>
            <person name="Sisk P."/>
            <person name="Stolte C."/>
            <person name="Zeng Q."/>
            <person name="Eisenstadt E."/>
            <person name="Fraser-Liggett C."/>
            <person name="Strausberg R."/>
            <person name="Galagan J."/>
            <person name="Birren B."/>
            <person name="Collins F.H."/>
        </authorList>
    </citation>
    <scope>NUCLEOTIDE SEQUENCE [LARGE SCALE GENOMIC DNA]</scope>
    <source>
        <strain evidence="18">JHB</strain>
    </source>
</reference>
<dbReference type="eggNOG" id="ENOG502S0BD">
    <property type="taxonomic scope" value="Eukaryota"/>
</dbReference>
<evidence type="ECO:0000256" key="10">
    <source>
        <dbReference type="ARBA" id="ARBA00022989"/>
    </source>
</evidence>
<proteinExistence type="inferred from homology"/>
<dbReference type="FunFam" id="1.20.120.550:FF:000002">
    <property type="entry name" value="Microsomal glutathione S-transferase 1"/>
    <property type="match status" value="1"/>
</dbReference>
<dbReference type="InParanoid" id="B0X7S7"/>
<evidence type="ECO:0000256" key="17">
    <source>
        <dbReference type="SAM" id="Phobius"/>
    </source>
</evidence>
<dbReference type="GO" id="GO:0004364">
    <property type="term" value="F:glutathione transferase activity"/>
    <property type="evidence" value="ECO:0007669"/>
    <property type="project" value="UniProtKB-EC"/>
</dbReference>
<evidence type="ECO:0000313" key="18">
    <source>
        <dbReference type="EMBL" id="EDS42089.1"/>
    </source>
</evidence>
<protein>
    <recommendedName>
        <fullName evidence="15">Microsomal glutathione S-transferase 1</fullName>
        <ecNumber evidence="5">2.5.1.18</ecNumber>
    </recommendedName>
</protein>
<keyword evidence="7 17" id="KW-0812">Transmembrane</keyword>
<evidence type="ECO:0000313" key="19">
    <source>
        <dbReference type="EnsemblMetazoa" id="CPIJ015233-PA"/>
    </source>
</evidence>
<evidence type="ECO:0000256" key="11">
    <source>
        <dbReference type="ARBA" id="ARBA00022990"/>
    </source>
</evidence>
<dbReference type="InterPro" id="IPR001129">
    <property type="entry name" value="Membr-assoc_MAPEG"/>
</dbReference>
<comment type="subcellular location">
    <subcellularLocation>
        <location evidence="3">Endoplasmic reticulum membrane</location>
        <topology evidence="3">Multi-pass membrane protein</topology>
    </subcellularLocation>
    <subcellularLocation>
        <location evidence="2">Mitochondrion outer membrane</location>
    </subcellularLocation>
</comment>
<keyword evidence="12" id="KW-0496">Mitochondrion</keyword>
<dbReference type="GO" id="GO:0005741">
    <property type="term" value="C:mitochondrial outer membrane"/>
    <property type="evidence" value="ECO:0007669"/>
    <property type="project" value="UniProtKB-SubCell"/>
</dbReference>
<comment type="subunit">
    <text evidence="14">Homotrimer; The trimer binds only one molecule of glutathione.</text>
</comment>
<dbReference type="OrthoDB" id="193139at2759"/>
<dbReference type="GO" id="GO:0005789">
    <property type="term" value="C:endoplasmic reticulum membrane"/>
    <property type="evidence" value="ECO:0007669"/>
    <property type="project" value="UniProtKB-SubCell"/>
</dbReference>
<dbReference type="EMBL" id="DS232460">
    <property type="protein sequence ID" value="EDS42089.1"/>
    <property type="molecule type" value="Genomic_DNA"/>
</dbReference>
<evidence type="ECO:0000256" key="15">
    <source>
        <dbReference type="ARBA" id="ARBA00039397"/>
    </source>
</evidence>
<dbReference type="HOGENOM" id="CLU_105467_1_0_1"/>
<keyword evidence="20" id="KW-1185">Reference proteome</keyword>
<dbReference type="STRING" id="7176.B0X7S7"/>
<organism>
    <name type="scientific">Culex quinquefasciatus</name>
    <name type="common">Southern house mosquito</name>
    <name type="synonym">Culex pungens</name>
    <dbReference type="NCBI Taxonomy" id="7176"/>
    <lineage>
        <taxon>Eukaryota</taxon>
        <taxon>Metazoa</taxon>
        <taxon>Ecdysozoa</taxon>
        <taxon>Arthropoda</taxon>
        <taxon>Hexapoda</taxon>
        <taxon>Insecta</taxon>
        <taxon>Pterygota</taxon>
        <taxon>Neoptera</taxon>
        <taxon>Endopterygota</taxon>
        <taxon>Diptera</taxon>
        <taxon>Nematocera</taxon>
        <taxon>Culicoidea</taxon>
        <taxon>Culicidae</taxon>
        <taxon>Culicinae</taxon>
        <taxon>Culicini</taxon>
        <taxon>Culex</taxon>
        <taxon>Culex</taxon>
    </lineage>
</organism>
<evidence type="ECO:0000256" key="2">
    <source>
        <dbReference type="ARBA" id="ARBA00004294"/>
    </source>
</evidence>
<reference evidence="19" key="2">
    <citation type="submission" date="2020-05" db="UniProtKB">
        <authorList>
            <consortium name="EnsemblMetazoa"/>
        </authorList>
    </citation>
    <scope>IDENTIFICATION</scope>
    <source>
        <strain evidence="19">JHB</strain>
    </source>
</reference>
<evidence type="ECO:0000256" key="12">
    <source>
        <dbReference type="ARBA" id="ARBA00023128"/>
    </source>
</evidence>
<comment type="function">
    <text evidence="1">Conjugation of reduced glutathione to a wide number of exogenous and endogenous hydrophobic electrophiles.</text>
</comment>
<evidence type="ECO:0000256" key="4">
    <source>
        <dbReference type="ARBA" id="ARBA00010459"/>
    </source>
</evidence>
<dbReference type="VEuPathDB" id="VectorBase:CPIJ015233"/>
<accession>B0X7S7</accession>
<dbReference type="SUPFAM" id="SSF161084">
    <property type="entry name" value="MAPEG domain-like"/>
    <property type="match status" value="1"/>
</dbReference>
<keyword evidence="8" id="KW-1000">Mitochondrion outer membrane</keyword>
<comment type="catalytic activity">
    <reaction evidence="16">
        <text>RX + glutathione = an S-substituted glutathione + a halide anion + H(+)</text>
        <dbReference type="Rhea" id="RHEA:16437"/>
        <dbReference type="ChEBI" id="CHEBI:15378"/>
        <dbReference type="ChEBI" id="CHEBI:16042"/>
        <dbReference type="ChEBI" id="CHEBI:17792"/>
        <dbReference type="ChEBI" id="CHEBI:57925"/>
        <dbReference type="ChEBI" id="CHEBI:90779"/>
        <dbReference type="EC" id="2.5.1.18"/>
    </reaction>
    <physiologicalReaction direction="left-to-right" evidence="16">
        <dbReference type="Rhea" id="RHEA:16438"/>
    </physiologicalReaction>
</comment>